<dbReference type="InterPro" id="IPR014512">
    <property type="entry name" value="O_gly_hydro"/>
</dbReference>
<dbReference type="PANTHER" id="PTHR47791:SF3">
    <property type="entry name" value="MEIOTICALLY UP-REGULATED GENE 191 PROTEIN"/>
    <property type="match status" value="1"/>
</dbReference>
<dbReference type="InterPro" id="IPR053169">
    <property type="entry name" value="MUG_Protein"/>
</dbReference>
<feature type="chain" id="PRO_5020433311" evidence="1">
    <location>
        <begin position="34"/>
        <end position="386"/>
    </location>
</feature>
<dbReference type="EMBL" id="SNYJ01000005">
    <property type="protein sequence ID" value="TDQ40800.1"/>
    <property type="molecule type" value="Genomic_DNA"/>
</dbReference>
<dbReference type="Proteomes" id="UP000295632">
    <property type="component" value="Unassembled WGS sequence"/>
</dbReference>
<dbReference type="RefSeq" id="WP_243740030.1">
    <property type="nucleotide sequence ID" value="NZ_SNYJ01000005.1"/>
</dbReference>
<organism evidence="2 3">
    <name type="scientific">Aureibacillus halotolerans</name>
    <dbReference type="NCBI Taxonomy" id="1508390"/>
    <lineage>
        <taxon>Bacteria</taxon>
        <taxon>Bacillati</taxon>
        <taxon>Bacillota</taxon>
        <taxon>Bacilli</taxon>
        <taxon>Bacillales</taxon>
        <taxon>Bacillaceae</taxon>
        <taxon>Aureibacillus</taxon>
    </lineage>
</organism>
<feature type="signal peptide" evidence="1">
    <location>
        <begin position="1"/>
        <end position="33"/>
    </location>
</feature>
<accession>A0A4R6U344</accession>
<dbReference type="Gene3D" id="1.50.10.20">
    <property type="match status" value="1"/>
</dbReference>
<dbReference type="InterPro" id="IPR008928">
    <property type="entry name" value="6-hairpin_glycosidase_sf"/>
</dbReference>
<name>A0A4R6U344_9BACI</name>
<dbReference type="PANTHER" id="PTHR47791">
    <property type="entry name" value="MEIOTICALLY UP-REGULATED GENE 191 PROTEIN"/>
    <property type="match status" value="1"/>
</dbReference>
<sequence>MSDRKSRRNTRLMQCLMASVLATCLPLSTSAQFLGNVDSPGRASEAQASLDQHYWNAESGLYNNAFECNECNGQFHYWWQAHALDTLIDGYERTGDLAYLDRAEALYEGVLDRNNDEITNDFYDDMLWMALALLRLYEHTDEEHYKQAVLTLWGDIKTGWNNSFGGGIAWNKGQLDYKNTPSNGPAVILAARLYDAFGNEEDLLWAEKIYSWLTDTLVDPNTGIVWDGINRTGDGTIDKNWIFTYTQGVYIGAAVELYHVKSDPKFLEAAYATVDASIDQLTTNGIVNEQGTGDGGLFKGIYIRYITELYKTNPTNDELGSFILANAESAWAQTSDADGAFFGARWMTPPEFPVQLSQQLSGVMLMEHAAVVEQLNLHGSSNEAIH</sequence>
<protein>
    <submittedName>
        <fullName evidence="2">Putative alpha-1,6-mannanase (GH76 family)</fullName>
    </submittedName>
</protein>
<comment type="caution">
    <text evidence="2">The sequence shown here is derived from an EMBL/GenBank/DDBJ whole genome shotgun (WGS) entry which is preliminary data.</text>
</comment>
<evidence type="ECO:0000313" key="2">
    <source>
        <dbReference type="EMBL" id="TDQ40800.1"/>
    </source>
</evidence>
<dbReference type="AlphaFoldDB" id="A0A4R6U344"/>
<dbReference type="SUPFAM" id="SSF48208">
    <property type="entry name" value="Six-hairpin glycosidases"/>
    <property type="match status" value="1"/>
</dbReference>
<dbReference type="InterPro" id="IPR005198">
    <property type="entry name" value="Glyco_hydro_76"/>
</dbReference>
<keyword evidence="3" id="KW-1185">Reference proteome</keyword>
<dbReference type="PIRSF" id="PIRSF021505">
    <property type="entry name" value="O_gly_hdrol"/>
    <property type="match status" value="1"/>
</dbReference>
<evidence type="ECO:0000313" key="3">
    <source>
        <dbReference type="Proteomes" id="UP000295632"/>
    </source>
</evidence>
<proteinExistence type="predicted"/>
<evidence type="ECO:0000256" key="1">
    <source>
        <dbReference type="SAM" id="SignalP"/>
    </source>
</evidence>
<gene>
    <name evidence="2" type="ORF">EV213_105146</name>
</gene>
<dbReference type="GO" id="GO:0005975">
    <property type="term" value="P:carbohydrate metabolic process"/>
    <property type="evidence" value="ECO:0007669"/>
    <property type="project" value="InterPro"/>
</dbReference>
<dbReference type="Pfam" id="PF03663">
    <property type="entry name" value="Glyco_hydro_76"/>
    <property type="match status" value="1"/>
</dbReference>
<reference evidence="2 3" key="1">
    <citation type="submission" date="2019-03" db="EMBL/GenBank/DDBJ databases">
        <title>Genomic Encyclopedia of Type Strains, Phase IV (KMG-IV): sequencing the most valuable type-strain genomes for metagenomic binning, comparative biology and taxonomic classification.</title>
        <authorList>
            <person name="Goeker M."/>
        </authorList>
    </citation>
    <scope>NUCLEOTIDE SEQUENCE [LARGE SCALE GENOMIC DNA]</scope>
    <source>
        <strain evidence="2 3">DSM 28697</strain>
    </source>
</reference>
<keyword evidence="1" id="KW-0732">Signal</keyword>